<name>A0A1G1XA88_9BACT</name>
<evidence type="ECO:0000313" key="2">
    <source>
        <dbReference type="Proteomes" id="UP000177941"/>
    </source>
</evidence>
<evidence type="ECO:0000313" key="1">
    <source>
        <dbReference type="EMBL" id="OGY36943.1"/>
    </source>
</evidence>
<reference evidence="1 2" key="1">
    <citation type="journal article" date="2016" name="Nat. Commun.">
        <title>Thousands of microbial genomes shed light on interconnected biogeochemical processes in an aquifer system.</title>
        <authorList>
            <person name="Anantharaman K."/>
            <person name="Brown C.T."/>
            <person name="Hug L.A."/>
            <person name="Sharon I."/>
            <person name="Castelle C.J."/>
            <person name="Probst A.J."/>
            <person name="Thomas B.C."/>
            <person name="Singh A."/>
            <person name="Wilkins M.J."/>
            <person name="Karaoz U."/>
            <person name="Brodie E.L."/>
            <person name="Williams K.H."/>
            <person name="Hubbard S.S."/>
            <person name="Banfield J.F."/>
        </authorList>
    </citation>
    <scope>NUCLEOTIDE SEQUENCE [LARGE SCALE GENOMIC DNA]</scope>
</reference>
<comment type="caution">
    <text evidence="1">The sequence shown here is derived from an EMBL/GenBank/DDBJ whole genome shotgun (WGS) entry which is preliminary data.</text>
</comment>
<dbReference type="Proteomes" id="UP000177941">
    <property type="component" value="Unassembled WGS sequence"/>
</dbReference>
<sequence length="152" mass="17389">MSETTLMKRFRIFDRSQKELPRLIFGYINKFGLYQEASVFMLSGGRSGDLGSEMMECYLFVDGRENGYNVGTIHFYSVIDDASNGYAEMVSILISLPDDSEVRLKLLAFLDQQEFAGSHSSFKQRPLGYHSYRAYLDDFPDLEGLRTAFKAE</sequence>
<dbReference type="EMBL" id="MHHS01000024">
    <property type="protein sequence ID" value="OGY36943.1"/>
    <property type="molecule type" value="Genomic_DNA"/>
</dbReference>
<gene>
    <name evidence="1" type="ORF">A3E36_04190</name>
</gene>
<proteinExistence type="predicted"/>
<dbReference type="AlphaFoldDB" id="A0A1G1XA88"/>
<protein>
    <submittedName>
        <fullName evidence="1">Uncharacterized protein</fullName>
    </submittedName>
</protein>
<accession>A0A1G1XA88</accession>
<organism evidence="1 2">
    <name type="scientific">Candidatus Andersenbacteria bacterium RIFCSPHIGHO2_12_FULL_45_11b</name>
    <dbReference type="NCBI Taxonomy" id="1797282"/>
    <lineage>
        <taxon>Bacteria</taxon>
        <taxon>Candidatus Anderseniibacteriota</taxon>
    </lineage>
</organism>